<keyword evidence="11" id="KW-0969">Cilium</keyword>
<protein>
    <recommendedName>
        <fullName evidence="3 9">Flagellar biosynthetic protein FliR</fullName>
    </recommendedName>
</protein>
<feature type="transmembrane region" description="Helical" evidence="10">
    <location>
        <begin position="125"/>
        <end position="145"/>
    </location>
</feature>
<sequence length="263" mass="28549">MITITQEQLYFWINQFFWPLVRILAFLAVDPIFSIKTIPRRVSIGLAVALTLVVVPSLETVQIASPSGPQGFMLLLQQIVIGVSIGFVARLTFTAIEFAGNLSGTQMGLAFAAQLDPVHGSQTPVVAQLFSIMATLVFLAMNGHLMMLSVIIQSFHLFPIYPAPVSASAFSALVYFGERVFSLGILLSLPVVATLLMTNLVIGMIARASPQMNLFAVGFPITLVIGFAALYFSLPSMPSLLGSMFDQMVKFQFELLKALRPSG</sequence>
<comment type="caution">
    <text evidence="11">The sequence shown here is derived from an EMBL/GenBank/DDBJ whole genome shotgun (WGS) entry which is preliminary data.</text>
</comment>
<dbReference type="RefSeq" id="WP_227180357.1">
    <property type="nucleotide sequence ID" value="NZ_JAJBZT010000004.1"/>
</dbReference>
<evidence type="ECO:0000256" key="2">
    <source>
        <dbReference type="ARBA" id="ARBA00009772"/>
    </source>
</evidence>
<feature type="transmembrane region" description="Helical" evidence="10">
    <location>
        <begin position="16"/>
        <end position="35"/>
    </location>
</feature>
<keyword evidence="7 10" id="KW-0472">Membrane</keyword>
<gene>
    <name evidence="11" type="primary">fliR</name>
    <name evidence="11" type="ORF">LIN78_08445</name>
</gene>
<evidence type="ECO:0000256" key="8">
    <source>
        <dbReference type="ARBA" id="ARBA00023143"/>
    </source>
</evidence>
<dbReference type="InterPro" id="IPR006303">
    <property type="entry name" value="FliR"/>
</dbReference>
<dbReference type="EMBL" id="JAJBZT010000004">
    <property type="protein sequence ID" value="MCB6183575.1"/>
    <property type="molecule type" value="Genomic_DNA"/>
</dbReference>
<dbReference type="PRINTS" id="PR00953">
    <property type="entry name" value="TYPE3IMRPROT"/>
</dbReference>
<dbReference type="InterPro" id="IPR002010">
    <property type="entry name" value="T3SS_IM_R"/>
</dbReference>
<keyword evidence="8 10" id="KW-0975">Bacterial flagellum</keyword>
<dbReference type="Pfam" id="PF01311">
    <property type="entry name" value="Bac_export_1"/>
    <property type="match status" value="1"/>
</dbReference>
<evidence type="ECO:0000256" key="3">
    <source>
        <dbReference type="ARBA" id="ARBA00021717"/>
    </source>
</evidence>
<keyword evidence="6 10" id="KW-1133">Transmembrane helix</keyword>
<keyword evidence="11" id="KW-0966">Cell projection</keyword>
<dbReference type="NCBIfam" id="TIGR01400">
    <property type="entry name" value="fliR"/>
    <property type="match status" value="1"/>
</dbReference>
<evidence type="ECO:0000256" key="7">
    <source>
        <dbReference type="ARBA" id="ARBA00023136"/>
    </source>
</evidence>
<feature type="transmembrane region" description="Helical" evidence="10">
    <location>
        <begin position="70"/>
        <end position="88"/>
    </location>
</feature>
<comment type="function">
    <text evidence="1 10">Role in flagellar biosynthesis.</text>
</comment>
<accession>A0ABS8D5V5</accession>
<organism evidence="11 12">
    <name type="scientific">Leeia speluncae</name>
    <dbReference type="NCBI Taxonomy" id="2884804"/>
    <lineage>
        <taxon>Bacteria</taxon>
        <taxon>Pseudomonadati</taxon>
        <taxon>Pseudomonadota</taxon>
        <taxon>Betaproteobacteria</taxon>
        <taxon>Neisseriales</taxon>
        <taxon>Leeiaceae</taxon>
        <taxon>Leeia</taxon>
    </lineage>
</organism>
<evidence type="ECO:0000256" key="4">
    <source>
        <dbReference type="ARBA" id="ARBA00022475"/>
    </source>
</evidence>
<reference evidence="11" key="1">
    <citation type="submission" date="2021-10" db="EMBL/GenBank/DDBJ databases">
        <title>The complete genome sequence of Leeia sp. TBRC 13508.</title>
        <authorList>
            <person name="Charoenyingcharoen P."/>
            <person name="Yukphan P."/>
        </authorList>
    </citation>
    <scope>NUCLEOTIDE SEQUENCE</scope>
    <source>
        <strain evidence="11">TBRC 13508</strain>
    </source>
</reference>
<feature type="transmembrane region" description="Helical" evidence="10">
    <location>
        <begin position="42"/>
        <end position="64"/>
    </location>
</feature>
<comment type="subcellular location">
    <subcellularLocation>
        <location evidence="10">Cell membrane</location>
        <topology evidence="10">Multi-pass membrane protein</topology>
    </subcellularLocation>
    <subcellularLocation>
        <location evidence="10">Bacterial flagellum basal body</location>
    </subcellularLocation>
</comment>
<dbReference type="PANTHER" id="PTHR30065">
    <property type="entry name" value="FLAGELLAR BIOSYNTHETIC PROTEIN FLIR"/>
    <property type="match status" value="1"/>
</dbReference>
<name>A0ABS8D5V5_9NEIS</name>
<evidence type="ECO:0000256" key="1">
    <source>
        <dbReference type="ARBA" id="ARBA00002578"/>
    </source>
</evidence>
<evidence type="ECO:0000256" key="10">
    <source>
        <dbReference type="RuleBase" id="RU362071"/>
    </source>
</evidence>
<comment type="similarity">
    <text evidence="2 10">Belongs to the FliR/MopE/SpaR family.</text>
</comment>
<dbReference type="PANTHER" id="PTHR30065:SF8">
    <property type="entry name" value="FLAGELLAR BIOSYNTHETIC PROTEIN FLIR"/>
    <property type="match status" value="1"/>
</dbReference>
<keyword evidence="4 10" id="KW-1003">Cell membrane</keyword>
<proteinExistence type="inferred from homology"/>
<evidence type="ECO:0000256" key="6">
    <source>
        <dbReference type="ARBA" id="ARBA00022989"/>
    </source>
</evidence>
<feature type="transmembrane region" description="Helical" evidence="10">
    <location>
        <begin position="214"/>
        <end position="234"/>
    </location>
</feature>
<evidence type="ECO:0000313" key="11">
    <source>
        <dbReference type="EMBL" id="MCB6183575.1"/>
    </source>
</evidence>
<feature type="transmembrane region" description="Helical" evidence="10">
    <location>
        <begin position="183"/>
        <end position="202"/>
    </location>
</feature>
<keyword evidence="11" id="KW-0282">Flagellum</keyword>
<evidence type="ECO:0000256" key="9">
    <source>
        <dbReference type="NCBIfam" id="TIGR01400"/>
    </source>
</evidence>
<feature type="transmembrane region" description="Helical" evidence="10">
    <location>
        <begin position="157"/>
        <end position="177"/>
    </location>
</feature>
<feature type="transmembrane region" description="Helical" evidence="10">
    <location>
        <begin position="95"/>
        <end position="113"/>
    </location>
</feature>
<evidence type="ECO:0000313" key="12">
    <source>
        <dbReference type="Proteomes" id="UP001165395"/>
    </source>
</evidence>
<keyword evidence="5 10" id="KW-0812">Transmembrane</keyword>
<evidence type="ECO:0000256" key="5">
    <source>
        <dbReference type="ARBA" id="ARBA00022692"/>
    </source>
</evidence>
<keyword evidence="12" id="KW-1185">Reference proteome</keyword>
<dbReference type="Proteomes" id="UP001165395">
    <property type="component" value="Unassembled WGS sequence"/>
</dbReference>